<dbReference type="InterPro" id="IPR010255">
    <property type="entry name" value="Haem_peroxidase_sf"/>
</dbReference>
<dbReference type="Gene3D" id="1.10.640.10">
    <property type="entry name" value="Haem peroxidase domain superfamily, animal type"/>
    <property type="match status" value="1"/>
</dbReference>
<dbReference type="EMBL" id="JBJJXI010000059">
    <property type="protein sequence ID" value="KAL3398396.1"/>
    <property type="molecule type" value="Genomic_DNA"/>
</dbReference>
<comment type="subcellular location">
    <subcellularLocation>
        <location evidence="1">Secreted</location>
    </subcellularLocation>
</comment>
<dbReference type="PROSITE" id="PS50292">
    <property type="entry name" value="PEROXIDASE_3"/>
    <property type="match status" value="1"/>
</dbReference>
<dbReference type="AlphaFoldDB" id="A0ABD2X0T3"/>
<protein>
    <submittedName>
        <fullName evidence="5">Uncharacterized protein</fullName>
    </submittedName>
</protein>
<dbReference type="InterPro" id="IPR037120">
    <property type="entry name" value="Haem_peroxidase_sf_animal"/>
</dbReference>
<evidence type="ECO:0000256" key="2">
    <source>
        <dbReference type="ARBA" id="ARBA00022525"/>
    </source>
</evidence>
<keyword evidence="6" id="KW-1185">Reference proteome</keyword>
<evidence type="ECO:0000256" key="3">
    <source>
        <dbReference type="ARBA" id="ARBA00022559"/>
    </source>
</evidence>
<dbReference type="SUPFAM" id="SSF48113">
    <property type="entry name" value="Heme-dependent peroxidases"/>
    <property type="match status" value="1"/>
</dbReference>
<keyword evidence="2" id="KW-0964">Secreted</keyword>
<dbReference type="GO" id="GO:0004601">
    <property type="term" value="F:peroxidase activity"/>
    <property type="evidence" value="ECO:0007669"/>
    <property type="project" value="UniProtKB-KW"/>
</dbReference>
<reference evidence="5 6" key="1">
    <citation type="journal article" date="2024" name="bioRxiv">
        <title>A reference genome for Trichogramma kaykai: A tiny desert-dwelling parasitoid wasp with competing sex-ratio distorters.</title>
        <authorList>
            <person name="Culotta J."/>
            <person name="Lindsey A.R."/>
        </authorList>
    </citation>
    <scope>NUCLEOTIDE SEQUENCE [LARGE SCALE GENOMIC DNA]</scope>
    <source>
        <strain evidence="5 6">KSX58</strain>
    </source>
</reference>
<name>A0ABD2X0T3_9HYME</name>
<proteinExistence type="predicted"/>
<organism evidence="5 6">
    <name type="scientific">Trichogramma kaykai</name>
    <dbReference type="NCBI Taxonomy" id="54128"/>
    <lineage>
        <taxon>Eukaryota</taxon>
        <taxon>Metazoa</taxon>
        <taxon>Ecdysozoa</taxon>
        <taxon>Arthropoda</taxon>
        <taxon>Hexapoda</taxon>
        <taxon>Insecta</taxon>
        <taxon>Pterygota</taxon>
        <taxon>Neoptera</taxon>
        <taxon>Endopterygota</taxon>
        <taxon>Hymenoptera</taxon>
        <taxon>Apocrita</taxon>
        <taxon>Proctotrupomorpha</taxon>
        <taxon>Chalcidoidea</taxon>
        <taxon>Trichogrammatidae</taxon>
        <taxon>Trichogramma</taxon>
    </lineage>
</organism>
<keyword evidence="4" id="KW-0325">Glycoprotein</keyword>
<dbReference type="PANTHER" id="PTHR11475">
    <property type="entry name" value="OXIDASE/PEROXIDASE"/>
    <property type="match status" value="1"/>
</dbReference>
<evidence type="ECO:0000256" key="1">
    <source>
        <dbReference type="ARBA" id="ARBA00004613"/>
    </source>
</evidence>
<dbReference type="GO" id="GO:0005576">
    <property type="term" value="C:extracellular region"/>
    <property type="evidence" value="ECO:0007669"/>
    <property type="project" value="UniProtKB-SubCell"/>
</dbReference>
<evidence type="ECO:0000256" key="4">
    <source>
        <dbReference type="ARBA" id="ARBA00023180"/>
    </source>
</evidence>
<comment type="caution">
    <text evidence="5">The sequence shown here is derived from an EMBL/GenBank/DDBJ whole genome shotgun (WGS) entry which is preliminary data.</text>
</comment>
<dbReference type="Pfam" id="PF03098">
    <property type="entry name" value="An_peroxidase"/>
    <property type="match status" value="1"/>
</dbReference>
<evidence type="ECO:0000313" key="6">
    <source>
        <dbReference type="Proteomes" id="UP001627154"/>
    </source>
</evidence>
<sequence length="245" mass="26947">MALVITISYTIYNPLRSANDIDSKKDDMVTNSTPVNNIIPSSVAEDSISNEVETMHVPQTVLLSKKDSPQLTSKTAQTFINNNLDENELQKAIIAGKEAIRARQLADAQSDTLPPHSPSFLHQYAVNTNELSDEIAMVGVAEIAATKEIENERNSSGKPSSFGNFIKNEWISDNICMNEISKCEDLNGEYRTIDGSCNNPKNLGMAFTPFSRLLQPDYSNGIDSPRTSKLGSKLPSARKISYMVN</sequence>
<dbReference type="Proteomes" id="UP001627154">
    <property type="component" value="Unassembled WGS sequence"/>
</dbReference>
<dbReference type="InterPro" id="IPR019791">
    <property type="entry name" value="Haem_peroxidase_animal"/>
</dbReference>
<keyword evidence="3" id="KW-0560">Oxidoreductase</keyword>
<keyword evidence="3" id="KW-0575">Peroxidase</keyword>
<dbReference type="PANTHER" id="PTHR11475:SF4">
    <property type="entry name" value="CHORION PEROXIDASE"/>
    <property type="match status" value="1"/>
</dbReference>
<gene>
    <name evidence="5" type="ORF">TKK_007562</name>
</gene>
<accession>A0ABD2X0T3</accession>
<evidence type="ECO:0000313" key="5">
    <source>
        <dbReference type="EMBL" id="KAL3398396.1"/>
    </source>
</evidence>